<organism evidence="3 4">
    <name type="scientific">Humicola insolens</name>
    <name type="common">Soft-rot fungus</name>
    <dbReference type="NCBI Taxonomy" id="85995"/>
    <lineage>
        <taxon>Eukaryota</taxon>
        <taxon>Fungi</taxon>
        <taxon>Dikarya</taxon>
        <taxon>Ascomycota</taxon>
        <taxon>Pezizomycotina</taxon>
        <taxon>Sordariomycetes</taxon>
        <taxon>Sordariomycetidae</taxon>
        <taxon>Sordariales</taxon>
        <taxon>Chaetomiaceae</taxon>
        <taxon>Mycothermus</taxon>
    </lineage>
</organism>
<accession>A0ABR3V340</accession>
<sequence>MDNEVTPITGLDELDKHLDSLLEDPNLELIPKLFDDVELQLTDANIPPLIPRFLPRLTTLLKQYTQDPTVIVSLTVKLLRPVPFSDVFQLASPDELVQALNSPSPAANLLAMAVLHKAATSPEDVAILCNLPHLLSAFIHRWLAAPQVEVAQKGGKVLGDLLDIDCSLPPPPPPPRPTSAIQITNPPPQLTARTRPGQGVLWRLLLSDNSTTSLYPLLLGLISGHHPSTSGDAHQLSLAQGRVLRLLPRLAALDFAAVTRSDVAHPVPAHFTNVNGNGINGDSNSNSSSSSGNNTATEDDEIVPPAIPNPPRHGEGLLQYAALRMVQKSDPLMHLSLVDFFEALVSLLRVAPCRTATEAGAGASGTEVVETLRVVLAEAMAGDQMLREALLSLPDRTVEEEAEDLKRWLGDLLPGEMSNHAATSDDTLPPRQKNIDPKKQKKDMMQYMATAAS</sequence>
<proteinExistence type="predicted"/>
<feature type="domain" description="DNA mismatch repair protein HSM3 N-terminal" evidence="2">
    <location>
        <begin position="20"/>
        <end position="121"/>
    </location>
</feature>
<dbReference type="Gene3D" id="1.25.10.50">
    <property type="match status" value="1"/>
</dbReference>
<dbReference type="Pfam" id="PF18795">
    <property type="entry name" value="HSM3_N"/>
    <property type="match status" value="1"/>
</dbReference>
<feature type="compositionally biased region" description="Basic and acidic residues" evidence="1">
    <location>
        <begin position="433"/>
        <end position="444"/>
    </location>
</feature>
<dbReference type="InterPro" id="IPR041335">
    <property type="entry name" value="HSM3_N"/>
</dbReference>
<feature type="compositionally biased region" description="Low complexity" evidence="1">
    <location>
        <begin position="275"/>
        <end position="294"/>
    </location>
</feature>
<name>A0ABR3V340_HUMIN</name>
<evidence type="ECO:0000313" key="4">
    <source>
        <dbReference type="Proteomes" id="UP001583172"/>
    </source>
</evidence>
<comment type="caution">
    <text evidence="3">The sequence shown here is derived from an EMBL/GenBank/DDBJ whole genome shotgun (WGS) entry which is preliminary data.</text>
</comment>
<evidence type="ECO:0000256" key="1">
    <source>
        <dbReference type="SAM" id="MobiDB-lite"/>
    </source>
</evidence>
<reference evidence="3 4" key="1">
    <citation type="journal article" date="2024" name="Commun. Biol.">
        <title>Comparative genomic analysis of thermophilic fungi reveals convergent evolutionary adaptations and gene losses.</title>
        <authorList>
            <person name="Steindorff A.S."/>
            <person name="Aguilar-Pontes M.V."/>
            <person name="Robinson A.J."/>
            <person name="Andreopoulos B."/>
            <person name="LaButti K."/>
            <person name="Kuo A."/>
            <person name="Mondo S."/>
            <person name="Riley R."/>
            <person name="Otillar R."/>
            <person name="Haridas S."/>
            <person name="Lipzen A."/>
            <person name="Grimwood J."/>
            <person name="Schmutz J."/>
            <person name="Clum A."/>
            <person name="Reid I.D."/>
            <person name="Moisan M.C."/>
            <person name="Butler G."/>
            <person name="Nguyen T.T.M."/>
            <person name="Dewar K."/>
            <person name="Conant G."/>
            <person name="Drula E."/>
            <person name="Henrissat B."/>
            <person name="Hansel C."/>
            <person name="Singer S."/>
            <person name="Hutchinson M.I."/>
            <person name="de Vries R.P."/>
            <person name="Natvig D.O."/>
            <person name="Powell A.J."/>
            <person name="Tsang A."/>
            <person name="Grigoriev I.V."/>
        </authorList>
    </citation>
    <scope>NUCLEOTIDE SEQUENCE [LARGE SCALE GENOMIC DNA]</scope>
    <source>
        <strain evidence="3 4">CBS 620.91</strain>
    </source>
</reference>
<evidence type="ECO:0000259" key="2">
    <source>
        <dbReference type="Pfam" id="PF18795"/>
    </source>
</evidence>
<gene>
    <name evidence="3" type="ORF">VTJ49DRAFT_5547</name>
</gene>
<feature type="region of interest" description="Disordered" evidence="1">
    <location>
        <begin position="418"/>
        <end position="453"/>
    </location>
</feature>
<dbReference type="EMBL" id="JAZGSY010000460">
    <property type="protein sequence ID" value="KAL1836136.1"/>
    <property type="molecule type" value="Genomic_DNA"/>
</dbReference>
<protein>
    <recommendedName>
        <fullName evidence="2">DNA mismatch repair protein HSM3 N-terminal domain-containing protein</fullName>
    </recommendedName>
</protein>
<keyword evidence="4" id="KW-1185">Reference proteome</keyword>
<feature type="region of interest" description="Disordered" evidence="1">
    <location>
        <begin position="273"/>
        <end position="313"/>
    </location>
</feature>
<evidence type="ECO:0000313" key="3">
    <source>
        <dbReference type="EMBL" id="KAL1836136.1"/>
    </source>
</evidence>
<dbReference type="Proteomes" id="UP001583172">
    <property type="component" value="Unassembled WGS sequence"/>
</dbReference>